<dbReference type="Proteomes" id="UP000821837">
    <property type="component" value="Chromosome 1"/>
</dbReference>
<dbReference type="AlphaFoldDB" id="A0A9D4YMW3"/>
<accession>A0A9D4YMW3</accession>
<organism evidence="1 2">
    <name type="scientific">Rhipicephalus sanguineus</name>
    <name type="common">Brown dog tick</name>
    <name type="synonym">Ixodes sanguineus</name>
    <dbReference type="NCBI Taxonomy" id="34632"/>
    <lineage>
        <taxon>Eukaryota</taxon>
        <taxon>Metazoa</taxon>
        <taxon>Ecdysozoa</taxon>
        <taxon>Arthropoda</taxon>
        <taxon>Chelicerata</taxon>
        <taxon>Arachnida</taxon>
        <taxon>Acari</taxon>
        <taxon>Parasitiformes</taxon>
        <taxon>Ixodida</taxon>
        <taxon>Ixodoidea</taxon>
        <taxon>Ixodidae</taxon>
        <taxon>Rhipicephalinae</taxon>
        <taxon>Rhipicephalus</taxon>
        <taxon>Rhipicephalus</taxon>
    </lineage>
</organism>
<dbReference type="VEuPathDB" id="VectorBase:RSAN_033848"/>
<proteinExistence type="predicted"/>
<dbReference type="EMBL" id="JABSTV010001245">
    <property type="protein sequence ID" value="KAH7983186.1"/>
    <property type="molecule type" value="Genomic_DNA"/>
</dbReference>
<name>A0A9D4YMW3_RHISA</name>
<reference evidence="1" key="1">
    <citation type="journal article" date="2020" name="Cell">
        <title>Large-Scale Comparative Analyses of Tick Genomes Elucidate Their Genetic Diversity and Vector Capacities.</title>
        <authorList>
            <consortium name="Tick Genome and Microbiome Consortium (TIGMIC)"/>
            <person name="Jia N."/>
            <person name="Wang J."/>
            <person name="Shi W."/>
            <person name="Du L."/>
            <person name="Sun Y."/>
            <person name="Zhan W."/>
            <person name="Jiang J.F."/>
            <person name="Wang Q."/>
            <person name="Zhang B."/>
            <person name="Ji P."/>
            <person name="Bell-Sakyi L."/>
            <person name="Cui X.M."/>
            <person name="Yuan T.T."/>
            <person name="Jiang B.G."/>
            <person name="Yang W.F."/>
            <person name="Lam T.T."/>
            <person name="Chang Q.C."/>
            <person name="Ding S.J."/>
            <person name="Wang X.J."/>
            <person name="Zhu J.G."/>
            <person name="Ruan X.D."/>
            <person name="Zhao L."/>
            <person name="Wei J.T."/>
            <person name="Ye R.Z."/>
            <person name="Que T.C."/>
            <person name="Du C.H."/>
            <person name="Zhou Y.H."/>
            <person name="Cheng J.X."/>
            <person name="Dai P.F."/>
            <person name="Guo W.B."/>
            <person name="Han X.H."/>
            <person name="Huang E.J."/>
            <person name="Li L.F."/>
            <person name="Wei W."/>
            <person name="Gao Y.C."/>
            <person name="Liu J.Z."/>
            <person name="Shao H.Z."/>
            <person name="Wang X."/>
            <person name="Wang C.C."/>
            <person name="Yang T.C."/>
            <person name="Huo Q.B."/>
            <person name="Li W."/>
            <person name="Chen H.Y."/>
            <person name="Chen S.E."/>
            <person name="Zhou L.G."/>
            <person name="Ni X.B."/>
            <person name="Tian J.H."/>
            <person name="Sheng Y."/>
            <person name="Liu T."/>
            <person name="Pan Y.S."/>
            <person name="Xia L.Y."/>
            <person name="Li J."/>
            <person name="Zhao F."/>
            <person name="Cao W.C."/>
        </authorList>
    </citation>
    <scope>NUCLEOTIDE SEQUENCE</scope>
    <source>
        <strain evidence="1">Rsan-2018</strain>
    </source>
</reference>
<comment type="caution">
    <text evidence="1">The sequence shown here is derived from an EMBL/GenBank/DDBJ whole genome shotgun (WGS) entry which is preliminary data.</text>
</comment>
<reference evidence="1" key="2">
    <citation type="submission" date="2021-09" db="EMBL/GenBank/DDBJ databases">
        <authorList>
            <person name="Jia N."/>
            <person name="Wang J."/>
            <person name="Shi W."/>
            <person name="Du L."/>
            <person name="Sun Y."/>
            <person name="Zhan W."/>
            <person name="Jiang J."/>
            <person name="Wang Q."/>
            <person name="Zhang B."/>
            <person name="Ji P."/>
            <person name="Sakyi L.B."/>
            <person name="Cui X."/>
            <person name="Yuan T."/>
            <person name="Jiang B."/>
            <person name="Yang W."/>
            <person name="Lam T.T.-Y."/>
            <person name="Chang Q."/>
            <person name="Ding S."/>
            <person name="Wang X."/>
            <person name="Zhu J."/>
            <person name="Ruan X."/>
            <person name="Zhao L."/>
            <person name="Wei J."/>
            <person name="Que T."/>
            <person name="Du C."/>
            <person name="Cheng J."/>
            <person name="Dai P."/>
            <person name="Han X."/>
            <person name="Huang E."/>
            <person name="Gao Y."/>
            <person name="Liu J."/>
            <person name="Shao H."/>
            <person name="Ye R."/>
            <person name="Li L."/>
            <person name="Wei W."/>
            <person name="Wang X."/>
            <person name="Wang C."/>
            <person name="Huo Q."/>
            <person name="Li W."/>
            <person name="Guo W."/>
            <person name="Chen H."/>
            <person name="Chen S."/>
            <person name="Zhou L."/>
            <person name="Zhou L."/>
            <person name="Ni X."/>
            <person name="Tian J."/>
            <person name="Zhou Y."/>
            <person name="Sheng Y."/>
            <person name="Liu T."/>
            <person name="Pan Y."/>
            <person name="Xia L."/>
            <person name="Li J."/>
            <person name="Zhao F."/>
            <person name="Cao W."/>
        </authorList>
    </citation>
    <scope>NUCLEOTIDE SEQUENCE</scope>
    <source>
        <strain evidence="1">Rsan-2018</strain>
        <tissue evidence="1">Larvae</tissue>
    </source>
</reference>
<sequence>MDSKLPQKNMSMKDLKALATKRLGVFAIKHLPKDTSYVVGLSQSITNNKIAAASSDNSIYLYDEYLMQKGILQVVHIIFGVDLIRC</sequence>
<evidence type="ECO:0000313" key="1">
    <source>
        <dbReference type="EMBL" id="KAH7983186.1"/>
    </source>
</evidence>
<keyword evidence="2" id="KW-1185">Reference proteome</keyword>
<protein>
    <submittedName>
        <fullName evidence="1">Uncharacterized protein</fullName>
    </submittedName>
</protein>
<gene>
    <name evidence="1" type="ORF">HPB52_009935</name>
</gene>
<evidence type="ECO:0000313" key="2">
    <source>
        <dbReference type="Proteomes" id="UP000821837"/>
    </source>
</evidence>